<evidence type="ECO:0000256" key="1">
    <source>
        <dbReference type="SAM" id="MobiDB-lite"/>
    </source>
</evidence>
<dbReference type="EMBL" id="JALJYF010000002">
    <property type="protein sequence ID" value="MCP1728351.1"/>
    <property type="molecule type" value="Genomic_DNA"/>
</dbReference>
<gene>
    <name evidence="2" type="ORF">J2T60_002351</name>
</gene>
<comment type="caution">
    <text evidence="2">The sequence shown here is derived from an EMBL/GenBank/DDBJ whole genome shotgun (WGS) entry which is preliminary data.</text>
</comment>
<proteinExistence type="predicted"/>
<feature type="region of interest" description="Disordered" evidence="1">
    <location>
        <begin position="332"/>
        <end position="365"/>
    </location>
</feature>
<dbReference type="RefSeq" id="WP_253450322.1">
    <property type="nucleotide sequence ID" value="NZ_JALJYF010000002.1"/>
</dbReference>
<sequence>MRKLVYGLIAVLVAAGASYYYQVHQINRAVDDIGRQLAPFGRLEHGGASFSLSGEARINRLRFFPHESHEDIAVRRAAIRTGGLFNLMQINQTLQEGRLPSELGVSLRGARLPFDSFMFESMEEGGLGMGLPFEAAGCGDRLVFSSRDMTRMGFFTFTGFIDMGYETTGNIDAINWSLDAVAEGISRTYFSASMEMDAHSDHLQDLYMAATSMYIGSVNMEYEDLGYYERVMEFCADEMDMPLDEYIDHHVEQWQLRWLEEGLVAGPDMVAAYREFLDDPGMLSAQIIPTGDVFSLFAQGVSLSRLLRNLNISVSIEGQDLGRLDLRTASREEQEALTGARRSWTRSDDGDSASTEDDETGQLVQPGWKTVSIDDIAQHRDASVRITLQDGREREGRLKEVEGGQLIIERRMRGGYMEVPVRHSDIEDIQVWY</sequence>
<reference evidence="2 3" key="1">
    <citation type="submission" date="2022-03" db="EMBL/GenBank/DDBJ databases">
        <title>Genomic Encyclopedia of Type Strains, Phase III (KMG-III): the genomes of soil and plant-associated and newly described type strains.</title>
        <authorList>
            <person name="Whitman W."/>
        </authorList>
    </citation>
    <scope>NUCLEOTIDE SEQUENCE [LARGE SCALE GENOMIC DNA]</scope>
    <source>
        <strain evidence="2 3">BSker1</strain>
    </source>
</reference>
<name>A0ABT1GAJ6_9GAMM</name>
<organism evidence="2 3">
    <name type="scientific">Natronospira proteinivora</name>
    <dbReference type="NCBI Taxonomy" id="1807133"/>
    <lineage>
        <taxon>Bacteria</taxon>
        <taxon>Pseudomonadati</taxon>
        <taxon>Pseudomonadota</taxon>
        <taxon>Gammaproteobacteria</taxon>
        <taxon>Natronospirales</taxon>
        <taxon>Natronospiraceae</taxon>
        <taxon>Natronospira</taxon>
    </lineage>
</organism>
<accession>A0ABT1GAJ6</accession>
<feature type="compositionally biased region" description="Acidic residues" evidence="1">
    <location>
        <begin position="350"/>
        <end position="360"/>
    </location>
</feature>
<protein>
    <submittedName>
        <fullName evidence="2">Uncharacterized protein</fullName>
    </submittedName>
</protein>
<evidence type="ECO:0000313" key="3">
    <source>
        <dbReference type="Proteomes" id="UP001523550"/>
    </source>
</evidence>
<dbReference type="Proteomes" id="UP001523550">
    <property type="component" value="Unassembled WGS sequence"/>
</dbReference>
<evidence type="ECO:0000313" key="2">
    <source>
        <dbReference type="EMBL" id="MCP1728351.1"/>
    </source>
</evidence>
<keyword evidence="3" id="KW-1185">Reference proteome</keyword>